<evidence type="ECO:0000256" key="4">
    <source>
        <dbReference type="SAM" id="MobiDB-lite"/>
    </source>
</evidence>
<feature type="domain" description="NACHT" evidence="5">
    <location>
        <begin position="108"/>
        <end position="270"/>
    </location>
</feature>
<dbReference type="Gene3D" id="2.130.10.10">
    <property type="entry name" value="YVTN repeat-like/Quinoprotein amine dehydrogenase"/>
    <property type="match status" value="5"/>
</dbReference>
<evidence type="ECO:0000259" key="5">
    <source>
        <dbReference type="Pfam" id="PF05729"/>
    </source>
</evidence>
<dbReference type="SUPFAM" id="SSF141571">
    <property type="entry name" value="Pentapeptide repeat-like"/>
    <property type="match status" value="1"/>
</dbReference>
<proteinExistence type="predicted"/>
<feature type="compositionally biased region" description="Polar residues" evidence="4">
    <location>
        <begin position="1"/>
        <end position="16"/>
    </location>
</feature>
<evidence type="ECO:0000256" key="1">
    <source>
        <dbReference type="ARBA" id="ARBA00022574"/>
    </source>
</evidence>
<dbReference type="Gene3D" id="3.40.50.300">
    <property type="entry name" value="P-loop containing nucleotide triphosphate hydrolases"/>
    <property type="match status" value="1"/>
</dbReference>
<gene>
    <name evidence="6" type="primary">WDR31_11</name>
    <name evidence="6" type="ORF">KI688_005824</name>
</gene>
<dbReference type="Pfam" id="PF00805">
    <property type="entry name" value="Pentapeptide"/>
    <property type="match status" value="1"/>
</dbReference>
<protein>
    <submittedName>
        <fullName evidence="6">WD repeats region domain-containing protein</fullName>
    </submittedName>
</protein>
<name>A0A9P7Y5C4_9FUNG</name>
<dbReference type="InterPro" id="IPR001680">
    <property type="entry name" value="WD40_rpt"/>
</dbReference>
<dbReference type="EMBL" id="JAHRHY010000002">
    <property type="protein sequence ID" value="KAG9071611.1"/>
    <property type="molecule type" value="Genomic_DNA"/>
</dbReference>
<dbReference type="PROSITE" id="PS50294">
    <property type="entry name" value="WD_REPEATS_REGION"/>
    <property type="match status" value="5"/>
</dbReference>
<reference evidence="6" key="1">
    <citation type="submission" date="2021-06" db="EMBL/GenBank/DDBJ databases">
        <title>Genome Sequence of Mortierella hyaline Strain SCG-10, a Cold-Adapted, Nitrate-Reducing Fungus Isolated from Soil in Minnesota, USA.</title>
        <authorList>
            <person name="Aldossari N."/>
        </authorList>
    </citation>
    <scope>NUCLEOTIDE SEQUENCE</scope>
    <source>
        <strain evidence="6">SCG-10</strain>
    </source>
</reference>
<keyword evidence="1 3" id="KW-0853">WD repeat</keyword>
<feature type="repeat" description="WD" evidence="3">
    <location>
        <begin position="971"/>
        <end position="1012"/>
    </location>
</feature>
<feature type="region of interest" description="Disordered" evidence="4">
    <location>
        <begin position="1"/>
        <end position="35"/>
    </location>
</feature>
<dbReference type="Gene3D" id="2.160.20.80">
    <property type="entry name" value="E3 ubiquitin-protein ligase SopA"/>
    <property type="match status" value="1"/>
</dbReference>
<dbReference type="InterPro" id="IPR015943">
    <property type="entry name" value="WD40/YVTN_repeat-like_dom_sf"/>
</dbReference>
<keyword evidence="2" id="KW-0677">Repeat</keyword>
<dbReference type="PROSITE" id="PS50082">
    <property type="entry name" value="WD_REPEATS_2"/>
    <property type="match status" value="6"/>
</dbReference>
<feature type="repeat" description="WD" evidence="3">
    <location>
        <begin position="727"/>
        <end position="761"/>
    </location>
</feature>
<dbReference type="CDD" id="cd00200">
    <property type="entry name" value="WD40"/>
    <property type="match status" value="2"/>
</dbReference>
<dbReference type="Pfam" id="PF00400">
    <property type="entry name" value="WD40"/>
    <property type="match status" value="8"/>
</dbReference>
<dbReference type="PANTHER" id="PTHR19879">
    <property type="entry name" value="TRANSCRIPTION INITIATION FACTOR TFIID"/>
    <property type="match status" value="1"/>
</dbReference>
<dbReference type="SUPFAM" id="SSF50978">
    <property type="entry name" value="WD40 repeat-like"/>
    <property type="match status" value="2"/>
</dbReference>
<evidence type="ECO:0000256" key="2">
    <source>
        <dbReference type="ARBA" id="ARBA00022737"/>
    </source>
</evidence>
<dbReference type="Proteomes" id="UP000707451">
    <property type="component" value="Unassembled WGS sequence"/>
</dbReference>
<dbReference type="PRINTS" id="PR00320">
    <property type="entry name" value="GPROTEINBRPT"/>
</dbReference>
<dbReference type="SMART" id="SM00320">
    <property type="entry name" value="WD40"/>
    <property type="match status" value="13"/>
</dbReference>
<dbReference type="OrthoDB" id="674604at2759"/>
<accession>A0A9P7Y5C4</accession>
<evidence type="ECO:0000313" key="7">
    <source>
        <dbReference type="Proteomes" id="UP000707451"/>
    </source>
</evidence>
<feature type="repeat" description="WD" evidence="3">
    <location>
        <begin position="803"/>
        <end position="835"/>
    </location>
</feature>
<keyword evidence="7" id="KW-1185">Reference proteome</keyword>
<dbReference type="InterPro" id="IPR001646">
    <property type="entry name" value="5peptide_repeat"/>
</dbReference>
<dbReference type="PANTHER" id="PTHR19879:SF9">
    <property type="entry name" value="TRANSCRIPTION INITIATION FACTOR TFIID SUBUNIT 5"/>
    <property type="match status" value="1"/>
</dbReference>
<feature type="repeat" description="WD" evidence="3">
    <location>
        <begin position="637"/>
        <end position="669"/>
    </location>
</feature>
<dbReference type="InterPro" id="IPR020472">
    <property type="entry name" value="WD40_PAC1"/>
</dbReference>
<organism evidence="6 7">
    <name type="scientific">Linnemannia hyalina</name>
    <dbReference type="NCBI Taxonomy" id="64524"/>
    <lineage>
        <taxon>Eukaryota</taxon>
        <taxon>Fungi</taxon>
        <taxon>Fungi incertae sedis</taxon>
        <taxon>Mucoromycota</taxon>
        <taxon>Mortierellomycotina</taxon>
        <taxon>Mortierellomycetes</taxon>
        <taxon>Mortierellales</taxon>
        <taxon>Mortierellaceae</taxon>
        <taxon>Linnemannia</taxon>
    </lineage>
</organism>
<evidence type="ECO:0000256" key="3">
    <source>
        <dbReference type="PROSITE-ProRule" id="PRU00221"/>
    </source>
</evidence>
<feature type="repeat" description="WD" evidence="3">
    <location>
        <begin position="679"/>
        <end position="720"/>
    </location>
</feature>
<dbReference type="InterPro" id="IPR027417">
    <property type="entry name" value="P-loop_NTPase"/>
</dbReference>
<dbReference type="AlphaFoldDB" id="A0A9P7Y5C4"/>
<feature type="repeat" description="WD" evidence="3">
    <location>
        <begin position="845"/>
        <end position="880"/>
    </location>
</feature>
<dbReference type="InterPro" id="IPR019775">
    <property type="entry name" value="WD40_repeat_CS"/>
</dbReference>
<comment type="caution">
    <text evidence="6">The sequence shown here is derived from an EMBL/GenBank/DDBJ whole genome shotgun (WGS) entry which is preliminary data.</text>
</comment>
<evidence type="ECO:0000313" key="6">
    <source>
        <dbReference type="EMBL" id="KAG9071611.1"/>
    </source>
</evidence>
<dbReference type="PROSITE" id="PS00678">
    <property type="entry name" value="WD_REPEATS_1"/>
    <property type="match status" value="2"/>
</dbReference>
<sequence>MNPQPRSIMSSPSTVQEVADSQELTSNGKRYLSQPDRPVKFGRIAAETDDDPVSIEDALLRLRTNRLLEYNQPVYIAPIAKPNLQAPDNSALPLMDKVREFLAGNGQVMLIMGDSGAGKSTFNRYLEYQLWTNYEAGDRIPLFINLPSLKQPDEDLVAKQLRTIDFSEEQIWDLKQHRQLLLICDGYDESQLTTNLHTTNLHTTNLFNRPGQWNVKLLITCRTQYLGPDYRDRFAPKETGQYHRTASNLFQEDVITPFSKEQIELYVEQFVPLIPRTWVKKDYMDKLTTIPNLMDLVRNPFLLTLALEALPSVIKNNATLLNLRVTRIELYDTFVDHWLEVNKRRLQDQTLKDKRQAFEDLLEDGFVHNGIVFQKELAWAIFQQQEGRPVVEYSNMRDKSSWKASFFGPKAERSLLRDASLLSRTGNQYRFIHRSVLEYFFSCFVWDTSRDDYEFAPHVYSEATRVSLPVTDHPLSKRSLVLEPSVILFLAERVQMQPIFKQYLLALIELSKSDPQASMAASNAITILVRAGKHFNGADLRGIRIPGANLTGGQFDSAQFQDSDLTGITFTKAWIRQADFSRARMDETRFGELPSLKEASWVQSCAFSPDGRSFAMGLLDGNISIYDTTTWTRIRLLHGHDAAVLSLTYSTTGFPLLSGSSDGTVRLWDGEGDATDRVLNGHSEEVTAVAFSPSGMQFASASTDRSVRLWDTRTGTITFVIEDFGDVTGIAYSPDGNNIASCCLDGQVRVFDTQTGLQVLSSGTSGKSRCLTYSPNGQSIVSGDIFGDLQLWEATTVMPRIKWRGHSEMVDSVEFSPNGQWIVSVSEDKTVKVWSGDVATLVSVFIGHTSWITSVAFSPDSSLIASGSWDQTVRLWEVNSTRFGLDVDGAFNSKPRVAYSPNGQFLISGSRTGAIQQHDAESGEIGLVIRRQEFRANSVAYSSDGRQIAMGGSGGDVTLWSAHTGVLENTLRGHTRDVIVVAFSPCGQWIATSGEDQTVRLWDARSGTSILIFADGGTFFARSLSFSSSGAEIAFGDYIRTMQVWDVTTGKCKMEREEAFFVRFLPKSLQAVSCEGVNGARLWDEEGGGYRVILQHSRIVIQTFAFSSCGQWIASVEDETVHLWRSPLEVRPQDWEYVLAVKGCSGRIGEIVWRPNKLEFATADIHGSTLVWRVVERFDKVVVQLVWGAGGGGGLAASGSVLDDVIGLNTISRNLLEQRGAVLSGNI</sequence>
<dbReference type="PROSITE" id="PS00675">
    <property type="entry name" value="SIGMA54_INTERACT_1"/>
    <property type="match status" value="1"/>
</dbReference>
<dbReference type="Pfam" id="PF05729">
    <property type="entry name" value="NACHT"/>
    <property type="match status" value="1"/>
</dbReference>
<dbReference type="InterPro" id="IPR025662">
    <property type="entry name" value="Sigma_54_int_dom_ATP-bd_1"/>
</dbReference>
<dbReference type="InterPro" id="IPR036322">
    <property type="entry name" value="WD40_repeat_dom_sf"/>
</dbReference>
<dbReference type="InterPro" id="IPR007111">
    <property type="entry name" value="NACHT_NTPase"/>
</dbReference>